<dbReference type="CDD" id="cd03354">
    <property type="entry name" value="LbH_SAT"/>
    <property type="match status" value="1"/>
</dbReference>
<dbReference type="Gene3D" id="2.160.10.10">
    <property type="entry name" value="Hexapeptide repeat proteins"/>
    <property type="match status" value="1"/>
</dbReference>
<comment type="pathway">
    <text evidence="1">Amino-acid biosynthesis; L-cysteine biosynthesis; L-cysteine from L-serine: step 1/2.</text>
</comment>
<evidence type="ECO:0000256" key="6">
    <source>
        <dbReference type="ARBA" id="ARBA00022679"/>
    </source>
</evidence>
<dbReference type="PANTHER" id="PTHR42811">
    <property type="entry name" value="SERINE ACETYLTRANSFERASE"/>
    <property type="match status" value="1"/>
</dbReference>
<keyword evidence="7" id="KW-0198">Cysteine biosynthesis</keyword>
<dbReference type="EC" id="2.3.1.30" evidence="3"/>
<dbReference type="InterPro" id="IPR010493">
    <property type="entry name" value="Ser_AcTrfase_N"/>
</dbReference>
<organism evidence="11 12">
    <name type="scientific">Congregibacter litoralis KT71</name>
    <dbReference type="NCBI Taxonomy" id="314285"/>
    <lineage>
        <taxon>Bacteria</taxon>
        <taxon>Pseudomonadati</taxon>
        <taxon>Pseudomonadota</taxon>
        <taxon>Gammaproteobacteria</taxon>
        <taxon>Cellvibrionales</taxon>
        <taxon>Halieaceae</taxon>
        <taxon>Congregibacter</taxon>
    </lineage>
</organism>
<dbReference type="NCBIfam" id="NF008349">
    <property type="entry name" value="PRK11132.1"/>
    <property type="match status" value="1"/>
</dbReference>
<dbReference type="STRING" id="314285.KT71_03720"/>
<protein>
    <recommendedName>
        <fullName evidence="4">Serine acetyltransferase</fullName>
        <ecNumber evidence="3">2.3.1.30</ecNumber>
    </recommendedName>
</protein>
<evidence type="ECO:0000256" key="4">
    <source>
        <dbReference type="ARBA" id="ARBA00018522"/>
    </source>
</evidence>
<dbReference type="RefSeq" id="WP_008293152.1">
    <property type="nucleotide sequence ID" value="NZ_CM002299.1"/>
</dbReference>
<keyword evidence="6 11" id="KW-0808">Transferase</keyword>
<evidence type="ECO:0000256" key="9">
    <source>
        <dbReference type="ARBA" id="ARBA00049486"/>
    </source>
</evidence>
<dbReference type="HOGENOM" id="CLU_051638_0_1_6"/>
<dbReference type="Gene3D" id="1.10.3130.10">
    <property type="entry name" value="serine acetyltransferase, domain 1"/>
    <property type="match status" value="1"/>
</dbReference>
<evidence type="ECO:0000259" key="10">
    <source>
        <dbReference type="SMART" id="SM00971"/>
    </source>
</evidence>
<dbReference type="UniPathway" id="UPA00136">
    <property type="reaction ID" value="UER00199"/>
</dbReference>
<dbReference type="GO" id="GO:0005737">
    <property type="term" value="C:cytoplasm"/>
    <property type="evidence" value="ECO:0007669"/>
    <property type="project" value="InterPro"/>
</dbReference>
<dbReference type="Proteomes" id="UP000019205">
    <property type="component" value="Chromosome"/>
</dbReference>
<dbReference type="SMART" id="SM00971">
    <property type="entry name" value="SATase_N"/>
    <property type="match status" value="1"/>
</dbReference>
<name>A4A8J1_9GAMM</name>
<accession>A4A8J1</accession>
<evidence type="ECO:0000256" key="3">
    <source>
        <dbReference type="ARBA" id="ARBA00013266"/>
    </source>
</evidence>
<keyword evidence="8 11" id="KW-0012">Acyltransferase</keyword>
<evidence type="ECO:0000256" key="5">
    <source>
        <dbReference type="ARBA" id="ARBA00022605"/>
    </source>
</evidence>
<dbReference type="eggNOG" id="COG1045">
    <property type="taxonomic scope" value="Bacteria"/>
</dbReference>
<evidence type="ECO:0000313" key="12">
    <source>
        <dbReference type="Proteomes" id="UP000019205"/>
    </source>
</evidence>
<dbReference type="AlphaFoldDB" id="A4A8J1"/>
<comment type="caution">
    <text evidence="11">The sequence shown here is derived from an EMBL/GenBank/DDBJ whole genome shotgun (WGS) entry which is preliminary data.</text>
</comment>
<dbReference type="Pfam" id="PF00132">
    <property type="entry name" value="Hexapep"/>
    <property type="match status" value="1"/>
</dbReference>
<gene>
    <name evidence="11" type="ORF">KT71_03720</name>
</gene>
<dbReference type="NCBIfam" id="TIGR01172">
    <property type="entry name" value="cysE"/>
    <property type="match status" value="1"/>
</dbReference>
<reference evidence="11 12" key="2">
    <citation type="journal article" date="2009" name="PLoS ONE">
        <title>The photosynthetic apparatus and its regulation in the aerobic gammaproteobacterium Congregibacter litoralis gen. nov., sp. nov.</title>
        <authorList>
            <person name="Spring S."/>
            <person name="Lunsdorf H."/>
            <person name="Fuchs B.M."/>
            <person name="Tindall B.J."/>
        </authorList>
    </citation>
    <scope>NUCLEOTIDE SEQUENCE [LARGE SCALE GENOMIC DNA]</scope>
    <source>
        <strain evidence="11">KT71</strain>
    </source>
</reference>
<dbReference type="SUPFAM" id="SSF51161">
    <property type="entry name" value="Trimeric LpxA-like enzymes"/>
    <property type="match status" value="1"/>
</dbReference>
<feature type="domain" description="Serine acetyltransferase N-terminal" evidence="10">
    <location>
        <begin position="10"/>
        <end position="114"/>
    </location>
</feature>
<dbReference type="Pfam" id="PF06426">
    <property type="entry name" value="SATase_N"/>
    <property type="match status" value="1"/>
</dbReference>
<dbReference type="InterPro" id="IPR001451">
    <property type="entry name" value="Hexapep"/>
</dbReference>
<dbReference type="FunFam" id="2.160.10.10:FF:000002">
    <property type="entry name" value="Serine acetyltransferase"/>
    <property type="match status" value="1"/>
</dbReference>
<evidence type="ECO:0000256" key="1">
    <source>
        <dbReference type="ARBA" id="ARBA00004876"/>
    </source>
</evidence>
<dbReference type="InterPro" id="IPR011004">
    <property type="entry name" value="Trimer_LpxA-like_sf"/>
</dbReference>
<reference evidence="11 12" key="1">
    <citation type="journal article" date="2007" name="Proc. Natl. Acad. Sci. U.S.A.">
        <title>Characterization of a marine gammaproteobacterium capable of aerobic anoxygenic photosynthesis.</title>
        <authorList>
            <person name="Fuchs B.M."/>
            <person name="Spring S."/>
            <person name="Teeling H."/>
            <person name="Quast C."/>
            <person name="Wulf J."/>
            <person name="Schattenhofer M."/>
            <person name="Yan S."/>
            <person name="Ferriera S."/>
            <person name="Johnson J."/>
            <person name="Glockner F.O."/>
            <person name="Amann R."/>
        </authorList>
    </citation>
    <scope>NUCLEOTIDE SEQUENCE [LARGE SCALE GENOMIC DNA]</scope>
    <source>
        <strain evidence="11">KT71</strain>
    </source>
</reference>
<dbReference type="InterPro" id="IPR045304">
    <property type="entry name" value="LbH_SAT"/>
</dbReference>
<dbReference type="EMBL" id="AAOA02000002">
    <property type="protein sequence ID" value="EAQ97383.1"/>
    <property type="molecule type" value="Genomic_DNA"/>
</dbReference>
<comment type="catalytic activity">
    <reaction evidence="9">
        <text>L-serine + acetyl-CoA = O-acetyl-L-serine + CoA</text>
        <dbReference type="Rhea" id="RHEA:24560"/>
        <dbReference type="ChEBI" id="CHEBI:33384"/>
        <dbReference type="ChEBI" id="CHEBI:57287"/>
        <dbReference type="ChEBI" id="CHEBI:57288"/>
        <dbReference type="ChEBI" id="CHEBI:58340"/>
        <dbReference type="EC" id="2.3.1.30"/>
    </reaction>
</comment>
<comment type="similarity">
    <text evidence="2">Belongs to the transferase hexapeptide repeat family.</text>
</comment>
<dbReference type="NCBIfam" id="NF041874">
    <property type="entry name" value="EPS_EpsC"/>
    <property type="match status" value="1"/>
</dbReference>
<evidence type="ECO:0000256" key="7">
    <source>
        <dbReference type="ARBA" id="ARBA00023192"/>
    </source>
</evidence>
<keyword evidence="5" id="KW-0028">Amino-acid biosynthesis</keyword>
<dbReference type="InterPro" id="IPR042122">
    <property type="entry name" value="Ser_AcTrfase_N_sf"/>
</dbReference>
<evidence type="ECO:0000313" key="11">
    <source>
        <dbReference type="EMBL" id="EAQ97383.1"/>
    </source>
</evidence>
<evidence type="ECO:0000256" key="8">
    <source>
        <dbReference type="ARBA" id="ARBA00023315"/>
    </source>
</evidence>
<evidence type="ECO:0000256" key="2">
    <source>
        <dbReference type="ARBA" id="ARBA00007274"/>
    </source>
</evidence>
<keyword evidence="12" id="KW-1185">Reference proteome</keyword>
<dbReference type="GO" id="GO:0009001">
    <property type="term" value="F:serine O-acetyltransferase activity"/>
    <property type="evidence" value="ECO:0007669"/>
    <property type="project" value="UniProtKB-EC"/>
</dbReference>
<proteinExistence type="inferred from homology"/>
<dbReference type="GO" id="GO:0006535">
    <property type="term" value="P:cysteine biosynthetic process from serine"/>
    <property type="evidence" value="ECO:0007669"/>
    <property type="project" value="InterPro"/>
</dbReference>
<sequence>MMMPAIDDPIWQRILEETRQHSQEEPMLASYLHATILNHKKIERSLSFLLANQLDSPAASSLLLREVMLEAFEADPTILDAVRADLLAVLDRDSATHELYIPFLYYKGFHALQAHRVSHWLWTEGRQSLALFFQNRVSTKFAVDIHPAARIGRGIMLDHATGLVIGETARVGNNVSILQSVTLGGTGKEDGNRHPKICDGVLISAGAKILGNICVGEGAKVGAGSVVLEPVPPHTTVAGVPAKVVGKPNSDQPALDMDHSWPCCDD</sequence>
<dbReference type="InterPro" id="IPR053376">
    <property type="entry name" value="Serine_acetyltransferase"/>
</dbReference>
<dbReference type="InterPro" id="IPR005881">
    <property type="entry name" value="Ser_O-AcTrfase"/>
</dbReference>